<dbReference type="AlphaFoldDB" id="A0A0A9BUP7"/>
<reference evidence="1" key="1">
    <citation type="submission" date="2014-09" db="EMBL/GenBank/DDBJ databases">
        <authorList>
            <person name="Magalhaes I.L.F."/>
            <person name="Oliveira U."/>
            <person name="Santos F.R."/>
            <person name="Vidigal T.H.D.A."/>
            <person name="Brescovit A.D."/>
            <person name="Santos A.J."/>
        </authorList>
    </citation>
    <scope>NUCLEOTIDE SEQUENCE</scope>
    <source>
        <tissue evidence="1">Shoot tissue taken approximately 20 cm above the soil surface</tissue>
    </source>
</reference>
<proteinExistence type="predicted"/>
<name>A0A0A9BUP7_ARUDO</name>
<evidence type="ECO:0000313" key="1">
    <source>
        <dbReference type="EMBL" id="JAD64895.1"/>
    </source>
</evidence>
<protein>
    <submittedName>
        <fullName evidence="1">Uncharacterized protein</fullName>
    </submittedName>
</protein>
<dbReference type="EMBL" id="GBRH01233000">
    <property type="protein sequence ID" value="JAD64895.1"/>
    <property type="molecule type" value="Transcribed_RNA"/>
</dbReference>
<reference evidence="1" key="2">
    <citation type="journal article" date="2015" name="Data Brief">
        <title>Shoot transcriptome of the giant reed, Arundo donax.</title>
        <authorList>
            <person name="Barrero R.A."/>
            <person name="Guerrero F.D."/>
            <person name="Moolhuijzen P."/>
            <person name="Goolsby J.A."/>
            <person name="Tidwell J."/>
            <person name="Bellgard S.E."/>
            <person name="Bellgard M.I."/>
        </authorList>
    </citation>
    <scope>NUCLEOTIDE SEQUENCE</scope>
    <source>
        <tissue evidence="1">Shoot tissue taken approximately 20 cm above the soil surface</tissue>
    </source>
</reference>
<sequence>MAHIIIDITILLQHRPQISKSILMRYHLPIKVSILLLMPSSTEPAPHVLSFNSTKP</sequence>
<organism evidence="1">
    <name type="scientific">Arundo donax</name>
    <name type="common">Giant reed</name>
    <name type="synonym">Donax arundinaceus</name>
    <dbReference type="NCBI Taxonomy" id="35708"/>
    <lineage>
        <taxon>Eukaryota</taxon>
        <taxon>Viridiplantae</taxon>
        <taxon>Streptophyta</taxon>
        <taxon>Embryophyta</taxon>
        <taxon>Tracheophyta</taxon>
        <taxon>Spermatophyta</taxon>
        <taxon>Magnoliopsida</taxon>
        <taxon>Liliopsida</taxon>
        <taxon>Poales</taxon>
        <taxon>Poaceae</taxon>
        <taxon>PACMAD clade</taxon>
        <taxon>Arundinoideae</taxon>
        <taxon>Arundineae</taxon>
        <taxon>Arundo</taxon>
    </lineage>
</organism>
<accession>A0A0A9BUP7</accession>